<accession>A0A235BX42</accession>
<evidence type="ECO:0000256" key="1">
    <source>
        <dbReference type="SAM" id="Phobius"/>
    </source>
</evidence>
<evidence type="ECO:0008006" key="4">
    <source>
        <dbReference type="Google" id="ProtNLM"/>
    </source>
</evidence>
<dbReference type="Proteomes" id="UP000215215">
    <property type="component" value="Unassembled WGS sequence"/>
</dbReference>
<keyword evidence="1" id="KW-0472">Membrane</keyword>
<reference evidence="2 3" key="1">
    <citation type="submission" date="2017-07" db="EMBL/GenBank/DDBJ databases">
        <title>Recovery of genomes from metagenomes via a dereplication, aggregation, and scoring strategy.</title>
        <authorList>
            <person name="Sieber C.M."/>
            <person name="Probst A.J."/>
            <person name="Sharrar A."/>
            <person name="Thomas B.C."/>
            <person name="Hess M."/>
            <person name="Tringe S.G."/>
            <person name="Banfield J.F."/>
        </authorList>
    </citation>
    <scope>NUCLEOTIDE SEQUENCE [LARGE SCALE GENOMIC DNA]</scope>
    <source>
        <strain evidence="2">JGI_Cruoil_03_44_89</strain>
    </source>
</reference>
<name>A0A235BX42_UNCW3</name>
<dbReference type="EMBL" id="NOZQ01000051">
    <property type="protein sequence ID" value="OYD16766.1"/>
    <property type="molecule type" value="Genomic_DNA"/>
</dbReference>
<sequence length="82" mass="8853">MYRPDLDYFPGILSVGLIAVWVLLGLIGLGLFVLLLVSLGRDAGRRNSNVAGWVILTVFTGFYGLALYLLNRGPIVAPTSES</sequence>
<gene>
    <name evidence="2" type="ORF">CH333_02635</name>
</gene>
<proteinExistence type="predicted"/>
<keyword evidence="1" id="KW-1133">Transmembrane helix</keyword>
<dbReference type="AlphaFoldDB" id="A0A235BX42"/>
<keyword evidence="1" id="KW-0812">Transmembrane</keyword>
<organism evidence="2 3">
    <name type="scientific">candidate division WOR-3 bacterium JGI_Cruoil_03_44_89</name>
    <dbReference type="NCBI Taxonomy" id="1973748"/>
    <lineage>
        <taxon>Bacteria</taxon>
        <taxon>Bacteria division WOR-3</taxon>
    </lineage>
</organism>
<protein>
    <recommendedName>
        <fullName evidence="4">Cardiolipin synthase N-terminal domain-containing protein</fullName>
    </recommendedName>
</protein>
<feature type="transmembrane region" description="Helical" evidence="1">
    <location>
        <begin position="12"/>
        <end position="38"/>
    </location>
</feature>
<comment type="caution">
    <text evidence="2">The sequence shown here is derived from an EMBL/GenBank/DDBJ whole genome shotgun (WGS) entry which is preliminary data.</text>
</comment>
<evidence type="ECO:0000313" key="3">
    <source>
        <dbReference type="Proteomes" id="UP000215215"/>
    </source>
</evidence>
<feature type="transmembrane region" description="Helical" evidence="1">
    <location>
        <begin position="50"/>
        <end position="70"/>
    </location>
</feature>
<evidence type="ECO:0000313" key="2">
    <source>
        <dbReference type="EMBL" id="OYD16766.1"/>
    </source>
</evidence>